<dbReference type="AlphaFoldDB" id="A0AAX3FNS9"/>
<dbReference type="EMBL" id="LR134334">
    <property type="protein sequence ID" value="VEF71846.1"/>
    <property type="molecule type" value="Genomic_DNA"/>
</dbReference>
<organism evidence="1 2">
    <name type="scientific">Pseudomonas chlororaphis</name>
    <dbReference type="NCBI Taxonomy" id="587753"/>
    <lineage>
        <taxon>Bacteria</taxon>
        <taxon>Pseudomonadati</taxon>
        <taxon>Pseudomonadota</taxon>
        <taxon>Gammaproteobacteria</taxon>
        <taxon>Pseudomonadales</taxon>
        <taxon>Pseudomonadaceae</taxon>
        <taxon>Pseudomonas</taxon>
    </lineage>
</organism>
<dbReference type="Pfam" id="PF05488">
    <property type="entry name" value="PAAR_motif"/>
    <property type="match status" value="1"/>
</dbReference>
<proteinExistence type="predicted"/>
<evidence type="ECO:0000313" key="1">
    <source>
        <dbReference type="EMBL" id="VEF71846.1"/>
    </source>
</evidence>
<evidence type="ECO:0000313" key="2">
    <source>
        <dbReference type="Proteomes" id="UP000277437"/>
    </source>
</evidence>
<accession>A0AAX3FNS9</accession>
<gene>
    <name evidence="1" type="ORF">NCTC7357_00079</name>
</gene>
<dbReference type="CDD" id="cd14744">
    <property type="entry name" value="PAAR_CT_2"/>
    <property type="match status" value="1"/>
</dbReference>
<dbReference type="InterPro" id="IPR008727">
    <property type="entry name" value="PAAR_motif"/>
</dbReference>
<name>A0AAX3FNS9_9PSED</name>
<sequence length="494" mass="52186">MENVAMAFVIREGDPTTTGGKVIAGSATTFVVDQRVARIADPVWCPVCQTVGYIAEGHHTLLDTQQATAVEGGLVQCGCPSGANRLVATQWTVCSGNQPAIPLDSDYVGPAVINTQRWADAIHKGYPQNEFADAVPRDQVRGLTLAHGDIVSPPLSVQDTQHLVEPGFHILQTPMTRAALETVLFGQADEAVLEKFRRLNPQLSSPAKPGQLVVLSHPDNYQCTREETLLMEAAEKVRAALASMSDEEAAFMLKYRAQVESILSYGSTTLNVGTAAAGNHMDGLKRTLLDIEVLHQKFFLRDGHLCSVEFFSERRKLFAQLDTNLTSITKMSIAFPDHPSLKSALGISSRSLVHRWTQAGAAGQIPGYATHIEGVSRASKVLKWGGWIGTALGGGASYVKVQDVCLAGNKEVCEKVRFTEAGSFTGGVAGGMFAGMALGTSATGAVCVAIGVPSGGIGTLACGLIVVGGGSYAAGKLGEAGGERIGEFIYEKGK</sequence>
<protein>
    <submittedName>
        <fullName evidence="1">PAAR motif-containing protein</fullName>
    </submittedName>
</protein>
<reference evidence="1 2" key="1">
    <citation type="submission" date="2018-12" db="EMBL/GenBank/DDBJ databases">
        <authorList>
            <consortium name="Pathogen Informatics"/>
        </authorList>
    </citation>
    <scope>NUCLEOTIDE SEQUENCE [LARGE SCALE GENOMIC DNA]</scope>
    <source>
        <strain evidence="1 2">NCTC7357</strain>
    </source>
</reference>
<dbReference type="Gene3D" id="2.60.200.60">
    <property type="match status" value="1"/>
</dbReference>
<dbReference type="Proteomes" id="UP000277437">
    <property type="component" value="Chromosome"/>
</dbReference>